<gene>
    <name evidence="1" type="ORF">S03H2_33285</name>
</gene>
<accession>X1IUS9</accession>
<protein>
    <recommendedName>
        <fullName evidence="2">SHS2 domain-containing protein</fullName>
    </recommendedName>
</protein>
<dbReference type="InterPro" id="IPR005883">
    <property type="entry name" value="PilM"/>
</dbReference>
<dbReference type="SUPFAM" id="SSF53067">
    <property type="entry name" value="Actin-like ATPase domain"/>
    <property type="match status" value="1"/>
</dbReference>
<comment type="caution">
    <text evidence="1">The sequence shown here is derived from an EMBL/GenBank/DDBJ whole genome shotgun (WGS) entry which is preliminary data.</text>
</comment>
<dbReference type="Pfam" id="PF11104">
    <property type="entry name" value="PilM_2"/>
    <property type="match status" value="1"/>
</dbReference>
<reference evidence="1" key="1">
    <citation type="journal article" date="2014" name="Front. Microbiol.">
        <title>High frequency of phylogenetically diverse reductive dehalogenase-homologous genes in deep subseafloor sedimentary metagenomes.</title>
        <authorList>
            <person name="Kawai M."/>
            <person name="Futagami T."/>
            <person name="Toyoda A."/>
            <person name="Takaki Y."/>
            <person name="Nishi S."/>
            <person name="Hori S."/>
            <person name="Arai W."/>
            <person name="Tsubouchi T."/>
            <person name="Morono Y."/>
            <person name="Uchiyama I."/>
            <person name="Ito T."/>
            <person name="Fujiyama A."/>
            <person name="Inagaki F."/>
            <person name="Takami H."/>
        </authorList>
    </citation>
    <scope>NUCLEOTIDE SEQUENCE</scope>
    <source>
        <strain evidence="1">Expedition CK06-06</strain>
    </source>
</reference>
<evidence type="ECO:0000313" key="1">
    <source>
        <dbReference type="EMBL" id="GAH61308.1"/>
    </source>
</evidence>
<dbReference type="AlphaFoldDB" id="X1IUS9"/>
<feature type="non-terminal residue" evidence="1">
    <location>
        <position position="1"/>
    </location>
</feature>
<dbReference type="PANTHER" id="PTHR32432">
    <property type="entry name" value="CELL DIVISION PROTEIN FTSA-RELATED"/>
    <property type="match status" value="1"/>
</dbReference>
<dbReference type="InterPro" id="IPR043129">
    <property type="entry name" value="ATPase_NBD"/>
</dbReference>
<dbReference type="PANTHER" id="PTHR32432:SF3">
    <property type="entry name" value="ETHANOLAMINE UTILIZATION PROTEIN EUTJ"/>
    <property type="match status" value="1"/>
</dbReference>
<proteinExistence type="predicted"/>
<name>X1IUS9_9ZZZZ</name>
<dbReference type="InterPro" id="IPR050696">
    <property type="entry name" value="FtsA/MreB"/>
</dbReference>
<dbReference type="Gene3D" id="3.30.420.40">
    <property type="match status" value="1"/>
</dbReference>
<organism evidence="1">
    <name type="scientific">marine sediment metagenome</name>
    <dbReference type="NCBI Taxonomy" id="412755"/>
    <lineage>
        <taxon>unclassified sequences</taxon>
        <taxon>metagenomes</taxon>
        <taxon>ecological metagenomes</taxon>
    </lineage>
</organism>
<dbReference type="EMBL" id="BARU01020254">
    <property type="protein sequence ID" value="GAH61308.1"/>
    <property type="molecule type" value="Genomic_DNA"/>
</dbReference>
<sequence>EKILKGMPVADIPEEHSQSAINTNVENLFEEIEKTFSFYGAGEEEEKKIDKVFLSGGLANLKGLAKSFEDRFKIEAEIFNPFRNIFYNDKKLDSTFFQELSPLFGVVSGLAIRKMEE</sequence>
<evidence type="ECO:0008006" key="2">
    <source>
        <dbReference type="Google" id="ProtNLM"/>
    </source>
</evidence>